<dbReference type="Gene3D" id="3.40.190.10">
    <property type="entry name" value="Periplasmic binding protein-like II"/>
    <property type="match status" value="2"/>
</dbReference>
<evidence type="ECO:0000313" key="4">
    <source>
        <dbReference type="EMBL" id="MFC5152133.1"/>
    </source>
</evidence>
<keyword evidence="2" id="KW-0813">Transport</keyword>
<dbReference type="PANTHER" id="PTHR30061">
    <property type="entry name" value="MALTOSE-BINDING PERIPLASMIC PROTEIN"/>
    <property type="match status" value="1"/>
</dbReference>
<name>A0ABW0AEP7_9ACTN</name>
<accession>A0ABW0AEP7</accession>
<evidence type="ECO:0000256" key="2">
    <source>
        <dbReference type="ARBA" id="ARBA00022448"/>
    </source>
</evidence>
<evidence type="ECO:0000256" key="3">
    <source>
        <dbReference type="ARBA" id="ARBA00022729"/>
    </source>
</evidence>
<evidence type="ECO:0000256" key="1">
    <source>
        <dbReference type="ARBA" id="ARBA00008520"/>
    </source>
</evidence>
<dbReference type="SUPFAM" id="SSF53850">
    <property type="entry name" value="Periplasmic binding protein-like II"/>
    <property type="match status" value="1"/>
</dbReference>
<dbReference type="EMBL" id="JBHSKP010000005">
    <property type="protein sequence ID" value="MFC5152133.1"/>
    <property type="molecule type" value="Genomic_DNA"/>
</dbReference>
<dbReference type="PROSITE" id="PS51257">
    <property type="entry name" value="PROKAR_LIPOPROTEIN"/>
    <property type="match status" value="1"/>
</dbReference>
<sequence>MPSKVNAVKIRRPLYTSVVLVSALALTSGCGLIPGSGSEKRTVKIWLMQESVSQDFLDRFTKAYEKEHPSVKLQFSFHSWTGIGKKVTSALEGKNTPDVIEVGNTQVAQYAESDALVDLTLEAVRDLGSEDWLEGLAEPGNINGSQFGIPWYAANRVVVYNKDIFKDAGVDKFPKTREEWVDLSQQLNTDGTQGIYLPGQDWYTLAGFIWDEGGDLAVENAGDWEGRLHTEEALRAMEFYKELQAQGKGPKDSDEQKPPLVDVFAKGNIAQIIATPGTAAVIEKNNPQLKGKLGYFTIPGKTADKAGAVFTGGSDLIIPEKADQRSAAIEVVKEMAGERWQTELARTMNYVPNKKALAHVIKGQESAAAMAAGAAAEGSKATPNTVRWAEVEVDNPIKPFMTKVLLGGDAERAGKEASDRISSILAP</sequence>
<dbReference type="RefSeq" id="WP_381733808.1">
    <property type="nucleotide sequence ID" value="NZ_BAAASB010000008.1"/>
</dbReference>
<reference evidence="5" key="1">
    <citation type="journal article" date="2019" name="Int. J. Syst. Evol. Microbiol.">
        <title>The Global Catalogue of Microorganisms (GCM) 10K type strain sequencing project: providing services to taxonomists for standard genome sequencing and annotation.</title>
        <authorList>
            <consortium name="The Broad Institute Genomics Platform"/>
            <consortium name="The Broad Institute Genome Sequencing Center for Infectious Disease"/>
            <person name="Wu L."/>
            <person name="Ma J."/>
        </authorList>
    </citation>
    <scope>NUCLEOTIDE SEQUENCE [LARGE SCALE GENOMIC DNA]</scope>
    <source>
        <strain evidence="5">PCU 266</strain>
    </source>
</reference>
<comment type="similarity">
    <text evidence="1">Belongs to the bacterial solute-binding protein 1 family.</text>
</comment>
<dbReference type="InterPro" id="IPR006059">
    <property type="entry name" value="SBP"/>
</dbReference>
<dbReference type="Pfam" id="PF01547">
    <property type="entry name" value="SBP_bac_1"/>
    <property type="match status" value="1"/>
</dbReference>
<comment type="caution">
    <text evidence="4">The sequence shown here is derived from an EMBL/GenBank/DDBJ whole genome shotgun (WGS) entry which is preliminary data.</text>
</comment>
<keyword evidence="3" id="KW-0732">Signal</keyword>
<protein>
    <submittedName>
        <fullName evidence="4">Extracellular solute-binding protein</fullName>
    </submittedName>
</protein>
<dbReference type="Proteomes" id="UP001596160">
    <property type="component" value="Unassembled WGS sequence"/>
</dbReference>
<evidence type="ECO:0000313" key="5">
    <source>
        <dbReference type="Proteomes" id="UP001596160"/>
    </source>
</evidence>
<proteinExistence type="inferred from homology"/>
<keyword evidence="5" id="KW-1185">Reference proteome</keyword>
<gene>
    <name evidence="4" type="ORF">ACFPRH_10340</name>
</gene>
<organism evidence="4 5">
    <name type="scientific">Streptomyces amakusaensis</name>
    <dbReference type="NCBI Taxonomy" id="67271"/>
    <lineage>
        <taxon>Bacteria</taxon>
        <taxon>Bacillati</taxon>
        <taxon>Actinomycetota</taxon>
        <taxon>Actinomycetes</taxon>
        <taxon>Kitasatosporales</taxon>
        <taxon>Streptomycetaceae</taxon>
        <taxon>Streptomyces</taxon>
    </lineage>
</organism>
<dbReference type="PANTHER" id="PTHR30061:SF50">
    <property type="entry name" value="MALTOSE_MALTODEXTRIN-BINDING PERIPLASMIC PROTEIN"/>
    <property type="match status" value="1"/>
</dbReference>